<keyword evidence="3" id="KW-0812">Transmembrane</keyword>
<keyword evidence="3" id="KW-0472">Membrane</keyword>
<comment type="subcellular location">
    <subcellularLocation>
        <location evidence="1">Endomembrane system</location>
        <topology evidence="1">Multi-pass membrane protein</topology>
    </subcellularLocation>
</comment>
<evidence type="ECO:0000256" key="3">
    <source>
        <dbReference type="SAM" id="Phobius"/>
    </source>
</evidence>
<organism evidence="5 6">
    <name type="scientific">Brevibacillus aydinogluensis</name>
    <dbReference type="NCBI Taxonomy" id="927786"/>
    <lineage>
        <taxon>Bacteria</taxon>
        <taxon>Bacillati</taxon>
        <taxon>Bacillota</taxon>
        <taxon>Bacilli</taxon>
        <taxon>Bacillales</taxon>
        <taxon>Paenibacillaceae</taxon>
        <taxon>Brevibacillus</taxon>
    </lineage>
</organism>
<keyword evidence="6" id="KW-1185">Reference proteome</keyword>
<accession>A0AA48MAV9</accession>
<protein>
    <submittedName>
        <fullName evidence="5">EamA family transporter</fullName>
    </submittedName>
</protein>
<dbReference type="InterPro" id="IPR037185">
    <property type="entry name" value="EmrE-like"/>
</dbReference>
<sequence>MKFSIVHGGIGFYFFFAGMKGLHGQSIAVLSYIAPLTSLVISALVIGEQMTVQQLVGAVLLLGAIWIGESGRAKGIETPIKLRRAIRIWLLMCSLFFIY</sequence>
<evidence type="ECO:0000259" key="4">
    <source>
        <dbReference type="Pfam" id="PF00892"/>
    </source>
</evidence>
<evidence type="ECO:0000313" key="5">
    <source>
        <dbReference type="EMBL" id="CAJ1004493.1"/>
    </source>
</evidence>
<feature type="domain" description="EamA" evidence="4">
    <location>
        <begin position="3"/>
        <end position="67"/>
    </location>
</feature>
<dbReference type="AlphaFoldDB" id="A0AA48MAV9"/>
<evidence type="ECO:0000256" key="1">
    <source>
        <dbReference type="ARBA" id="ARBA00004127"/>
    </source>
</evidence>
<proteinExistence type="inferred from homology"/>
<dbReference type="SUPFAM" id="SSF103481">
    <property type="entry name" value="Multidrug resistance efflux transporter EmrE"/>
    <property type="match status" value="1"/>
</dbReference>
<evidence type="ECO:0000256" key="2">
    <source>
        <dbReference type="ARBA" id="ARBA00007362"/>
    </source>
</evidence>
<dbReference type="KEGG" id="bayd:BSPP4475_19640"/>
<comment type="similarity">
    <text evidence="2">Belongs to the EamA transporter family.</text>
</comment>
<reference evidence="5" key="1">
    <citation type="submission" date="2023-07" db="EMBL/GenBank/DDBJ databases">
        <authorList>
            <person name="Ivanov I."/>
            <person name="Teneva D."/>
            <person name="Stoikov I."/>
        </authorList>
    </citation>
    <scope>NUCLEOTIDE SEQUENCE</scope>
    <source>
        <strain evidence="5">4475</strain>
    </source>
</reference>
<dbReference type="Pfam" id="PF00892">
    <property type="entry name" value="EamA"/>
    <property type="match status" value="1"/>
</dbReference>
<gene>
    <name evidence="5" type="primary">eamA</name>
    <name evidence="5" type="ORF">BSPP4475_19640</name>
</gene>
<dbReference type="InterPro" id="IPR000620">
    <property type="entry name" value="EamA_dom"/>
</dbReference>
<keyword evidence="3" id="KW-1133">Transmembrane helix</keyword>
<name>A0AA48MAV9_9BACL</name>
<dbReference type="Proteomes" id="UP001189619">
    <property type="component" value="Chromosome"/>
</dbReference>
<evidence type="ECO:0000313" key="6">
    <source>
        <dbReference type="Proteomes" id="UP001189619"/>
    </source>
</evidence>
<dbReference type="EMBL" id="OY569118">
    <property type="protein sequence ID" value="CAJ1004493.1"/>
    <property type="molecule type" value="Genomic_DNA"/>
</dbReference>
<dbReference type="GO" id="GO:0016020">
    <property type="term" value="C:membrane"/>
    <property type="evidence" value="ECO:0007669"/>
    <property type="project" value="InterPro"/>
</dbReference>
<feature type="transmembrane region" description="Helical" evidence="3">
    <location>
        <begin position="27"/>
        <end position="46"/>
    </location>
</feature>